<dbReference type="RefSeq" id="WP_394836421.1">
    <property type="nucleotide sequence ID" value="NZ_CP089929.1"/>
</dbReference>
<name>A0ABZ2LB33_9BACT</name>
<sequence length="214" mass="23470">MRTISASLCLCAAMNVTGGRSVPHARSFDQDAVSAAPQGFAFGRTGQGKPGRWIVRAEPDAPSKPNVLAQVDTDDTDYRFPVAVANEPSAKDVRVRVRCKQVSGKVDQACGLVFRYQDENNYLLTRANALENNVRLYFVKNGSRKQIATWSGTVKGGVWHDFQVEARGDHIEVTWDGTKVLDHHDSTFLNAGRAGVWTKADSVTDFDDLSVEAL</sequence>
<proteinExistence type="predicted"/>
<evidence type="ECO:0000313" key="2">
    <source>
        <dbReference type="Proteomes" id="UP001374803"/>
    </source>
</evidence>
<organism evidence="1 2">
    <name type="scientific">Pendulispora rubella</name>
    <dbReference type="NCBI Taxonomy" id="2741070"/>
    <lineage>
        <taxon>Bacteria</taxon>
        <taxon>Pseudomonadati</taxon>
        <taxon>Myxococcota</taxon>
        <taxon>Myxococcia</taxon>
        <taxon>Myxococcales</taxon>
        <taxon>Sorangiineae</taxon>
        <taxon>Pendulisporaceae</taxon>
        <taxon>Pendulispora</taxon>
    </lineage>
</organism>
<evidence type="ECO:0000313" key="1">
    <source>
        <dbReference type="EMBL" id="WXB06764.1"/>
    </source>
</evidence>
<protein>
    <submittedName>
        <fullName evidence="1">DUF1080 domain-containing protein</fullName>
    </submittedName>
</protein>
<accession>A0ABZ2LB33</accession>
<gene>
    <name evidence="1" type="ORF">LVJ94_05890</name>
</gene>
<reference evidence="1" key="1">
    <citation type="submission" date="2021-12" db="EMBL/GenBank/DDBJ databases">
        <title>Discovery of the Pendulisporaceae a myxobacterial family with distinct sporulation behavior and unique specialized metabolism.</title>
        <authorList>
            <person name="Garcia R."/>
            <person name="Popoff A."/>
            <person name="Bader C.D."/>
            <person name="Loehr J."/>
            <person name="Walesch S."/>
            <person name="Walt C."/>
            <person name="Boldt J."/>
            <person name="Bunk B."/>
            <person name="Haeckl F.J.F.P.J."/>
            <person name="Gunesch A.P."/>
            <person name="Birkelbach J."/>
            <person name="Nuebel U."/>
            <person name="Pietschmann T."/>
            <person name="Bach T."/>
            <person name="Mueller R."/>
        </authorList>
    </citation>
    <scope>NUCLEOTIDE SEQUENCE</scope>
    <source>
        <strain evidence="1">MSr11367</strain>
    </source>
</reference>
<keyword evidence="2" id="KW-1185">Reference proteome</keyword>
<dbReference type="EMBL" id="CP089983">
    <property type="protein sequence ID" value="WXB06764.1"/>
    <property type="molecule type" value="Genomic_DNA"/>
</dbReference>
<dbReference type="Gene3D" id="2.60.120.560">
    <property type="entry name" value="Exo-inulinase, domain 1"/>
    <property type="match status" value="1"/>
</dbReference>
<dbReference type="Proteomes" id="UP001374803">
    <property type="component" value="Chromosome"/>
</dbReference>